<dbReference type="InterPro" id="IPR003137">
    <property type="entry name" value="PA_domain"/>
</dbReference>
<dbReference type="Pfam" id="PF02225">
    <property type="entry name" value="PA"/>
    <property type="match status" value="1"/>
</dbReference>
<feature type="compositionally biased region" description="Basic and acidic residues" evidence="8">
    <location>
        <begin position="536"/>
        <end position="564"/>
    </location>
</feature>
<name>A0ABT8TKD3_9ACTN</name>
<protein>
    <submittedName>
        <fullName evidence="12">M28 family peptidase</fullName>
    </submittedName>
</protein>
<dbReference type="Pfam" id="PF04389">
    <property type="entry name" value="Peptidase_M28"/>
    <property type="match status" value="1"/>
</dbReference>
<dbReference type="PANTHER" id="PTHR12147:SF26">
    <property type="entry name" value="PEPTIDASE M28 DOMAIN-CONTAINING PROTEIN"/>
    <property type="match status" value="1"/>
</dbReference>
<feature type="chain" id="PRO_5046273095" evidence="9">
    <location>
        <begin position="34"/>
        <end position="564"/>
    </location>
</feature>
<feature type="domain" description="Peptidase M28" evidence="11">
    <location>
        <begin position="277"/>
        <end position="512"/>
    </location>
</feature>
<evidence type="ECO:0000313" key="12">
    <source>
        <dbReference type="EMBL" id="MDO3394385.1"/>
    </source>
</evidence>
<evidence type="ECO:0000259" key="10">
    <source>
        <dbReference type="Pfam" id="PF02225"/>
    </source>
</evidence>
<evidence type="ECO:0000256" key="9">
    <source>
        <dbReference type="SAM" id="SignalP"/>
    </source>
</evidence>
<dbReference type="Proteomes" id="UP001168363">
    <property type="component" value="Unassembled WGS sequence"/>
</dbReference>
<evidence type="ECO:0000256" key="7">
    <source>
        <dbReference type="ARBA" id="ARBA00022833"/>
    </source>
</evidence>
<dbReference type="InterPro" id="IPR045175">
    <property type="entry name" value="M28_fam"/>
</dbReference>
<accession>A0ABT8TKD3</accession>
<keyword evidence="3" id="KW-0645">Protease</keyword>
<keyword evidence="4" id="KW-0479">Metal-binding</keyword>
<comment type="caution">
    <text evidence="12">The sequence shown here is derived from an EMBL/GenBank/DDBJ whole genome shotgun (WGS) entry which is preliminary data.</text>
</comment>
<sequence length="564" mass="58973">MRLSSLSRAAVPALAVTTAAALVAGGVGFTANADDDTTTIQAAERGKNGSAGGFDLPKQLTKRVKGDGIDEHLDKLQEISDKFDGNRASGTPGYNASVRYIVRTLTKAGYTPEVQAFDFAYFVENAPAELAQTSPDATTYATPEDFSSMTYSGSGDVTAAVVAVDTDGTANAASTSGCEAEDFAAFPEGSIALIQRGSCAFGQKALNAQEAGAAGVIIFNAGVEGRTDSFVGTLGQPGYEIPVVGTSFAVGQDLIDPAGTEVRLFADTTSEIRETYNVLAETRGGDKDNVVMVGSHLDSVPEGPGINDNGSGSASILETALKLSKFDKKGKKKGHGKKAKGKGKGKLENQVRFAWWGAEELGLLGSEHYVAELSQEEIDEIALYLNFDMVGSPNYVRFVYDGDNSEGGGAVGPAGSDDIEEMFNEFFASEGLESEATPFSGRSDYGPFIVEGVDIPSGGLFTGAEGVKTEEQAAIYGGEAGVAYDPCYHAECDDRDNVSMDAIDEMSNAIAHSVATYAVSTEGLGEDSPAPAPRMSKAERKAAEKAARNAELHPAHDHSDGLRR</sequence>
<dbReference type="Gene3D" id="3.40.630.10">
    <property type="entry name" value="Zn peptidases"/>
    <property type="match status" value="1"/>
</dbReference>
<dbReference type="EMBL" id="JAULSC010000001">
    <property type="protein sequence ID" value="MDO3394385.1"/>
    <property type="molecule type" value="Genomic_DNA"/>
</dbReference>
<dbReference type="PANTHER" id="PTHR12147">
    <property type="entry name" value="METALLOPEPTIDASE M28 FAMILY MEMBER"/>
    <property type="match status" value="1"/>
</dbReference>
<feature type="signal peptide" evidence="9">
    <location>
        <begin position="1"/>
        <end position="33"/>
    </location>
</feature>
<evidence type="ECO:0000256" key="8">
    <source>
        <dbReference type="SAM" id="MobiDB-lite"/>
    </source>
</evidence>
<keyword evidence="13" id="KW-1185">Reference proteome</keyword>
<gene>
    <name evidence="12" type="ORF">QWJ41_01485</name>
</gene>
<evidence type="ECO:0000256" key="3">
    <source>
        <dbReference type="ARBA" id="ARBA00022670"/>
    </source>
</evidence>
<evidence type="ECO:0000259" key="11">
    <source>
        <dbReference type="Pfam" id="PF04389"/>
    </source>
</evidence>
<dbReference type="InterPro" id="IPR041756">
    <property type="entry name" value="M28_SGAP-like"/>
</dbReference>
<proteinExistence type="inferred from homology"/>
<keyword evidence="2" id="KW-0031">Aminopeptidase</keyword>
<evidence type="ECO:0000256" key="4">
    <source>
        <dbReference type="ARBA" id="ARBA00022723"/>
    </source>
</evidence>
<feature type="domain" description="PA" evidence="10">
    <location>
        <begin position="158"/>
        <end position="254"/>
    </location>
</feature>
<dbReference type="Gene3D" id="3.50.30.30">
    <property type="match status" value="1"/>
</dbReference>
<dbReference type="SUPFAM" id="SSF52025">
    <property type="entry name" value="PA domain"/>
    <property type="match status" value="1"/>
</dbReference>
<dbReference type="CDD" id="cd03876">
    <property type="entry name" value="M28_SGAP_like"/>
    <property type="match status" value="1"/>
</dbReference>
<evidence type="ECO:0000256" key="6">
    <source>
        <dbReference type="ARBA" id="ARBA00022801"/>
    </source>
</evidence>
<dbReference type="InterPro" id="IPR007484">
    <property type="entry name" value="Peptidase_M28"/>
</dbReference>
<dbReference type="InterPro" id="IPR046450">
    <property type="entry name" value="PA_dom_sf"/>
</dbReference>
<organism evidence="12 13">
    <name type="scientific">Nocardioides cremeus</name>
    <dbReference type="NCBI Taxonomy" id="3058044"/>
    <lineage>
        <taxon>Bacteria</taxon>
        <taxon>Bacillati</taxon>
        <taxon>Actinomycetota</taxon>
        <taxon>Actinomycetes</taxon>
        <taxon>Propionibacteriales</taxon>
        <taxon>Nocardioidaceae</taxon>
        <taxon>Nocardioides</taxon>
    </lineage>
</organism>
<evidence type="ECO:0000313" key="13">
    <source>
        <dbReference type="Proteomes" id="UP001168363"/>
    </source>
</evidence>
<reference evidence="12" key="1">
    <citation type="submission" date="2023-06" db="EMBL/GenBank/DDBJ databases">
        <title>Genome sequence of Nocardioides sp. SOB44.</title>
        <authorList>
            <person name="Zhang G."/>
        </authorList>
    </citation>
    <scope>NUCLEOTIDE SEQUENCE</scope>
    <source>
        <strain evidence="12">SOB44</strain>
    </source>
</reference>
<keyword evidence="5 9" id="KW-0732">Signal</keyword>
<comment type="similarity">
    <text evidence="1">Belongs to the peptidase M28 family. M28A subfamily.</text>
</comment>
<keyword evidence="7" id="KW-0862">Zinc</keyword>
<dbReference type="SUPFAM" id="SSF53187">
    <property type="entry name" value="Zn-dependent exopeptidases"/>
    <property type="match status" value="1"/>
</dbReference>
<keyword evidence="6" id="KW-0378">Hydrolase</keyword>
<evidence type="ECO:0000256" key="2">
    <source>
        <dbReference type="ARBA" id="ARBA00022438"/>
    </source>
</evidence>
<evidence type="ECO:0000256" key="5">
    <source>
        <dbReference type="ARBA" id="ARBA00022729"/>
    </source>
</evidence>
<evidence type="ECO:0000256" key="1">
    <source>
        <dbReference type="ARBA" id="ARBA00005957"/>
    </source>
</evidence>
<feature type="region of interest" description="Disordered" evidence="8">
    <location>
        <begin position="522"/>
        <end position="564"/>
    </location>
</feature>